<reference evidence="2 3" key="2">
    <citation type="journal article" date="2017" name="Antonie Van Leeuwenhoek">
        <title>Rhizobium rhizosphaerae sp. nov., a novel species isolated from rice rhizosphere.</title>
        <authorList>
            <person name="Zhao J.J."/>
            <person name="Zhang J."/>
            <person name="Zhang R.J."/>
            <person name="Zhang C.W."/>
            <person name="Yin H.Q."/>
            <person name="Zhang X.X."/>
        </authorList>
    </citation>
    <scope>NUCLEOTIDE SEQUENCE [LARGE SCALE GENOMIC DNA]</scope>
    <source>
        <strain evidence="2 3">ACAM 611</strain>
    </source>
</reference>
<evidence type="ECO:0000313" key="3">
    <source>
        <dbReference type="Proteomes" id="UP000053586"/>
    </source>
</evidence>
<dbReference type="RefSeq" id="WP_006002889.1">
    <property type="nucleotide sequence ID" value="NZ_BAET01000006.1"/>
</dbReference>
<keyword evidence="1" id="KW-0732">Signal</keyword>
<name>H5T8A9_9ALTE</name>
<dbReference type="EMBL" id="BAET01000006">
    <property type="protein sequence ID" value="GAB54550.1"/>
    <property type="molecule type" value="Genomic_DNA"/>
</dbReference>
<feature type="chain" id="PRO_5003598892" description="Lipoprotein" evidence="1">
    <location>
        <begin position="31"/>
        <end position="125"/>
    </location>
</feature>
<dbReference type="Proteomes" id="UP000053586">
    <property type="component" value="Unassembled WGS sequence"/>
</dbReference>
<comment type="caution">
    <text evidence="2">The sequence shown here is derived from an EMBL/GenBank/DDBJ whole genome shotgun (WGS) entry which is preliminary data.</text>
</comment>
<feature type="signal peptide" evidence="1">
    <location>
        <begin position="1"/>
        <end position="30"/>
    </location>
</feature>
<accession>H5T8A9</accession>
<protein>
    <recommendedName>
        <fullName evidence="4">Lipoprotein</fullName>
    </recommendedName>
</protein>
<evidence type="ECO:0008006" key="4">
    <source>
        <dbReference type="Google" id="ProtNLM"/>
    </source>
</evidence>
<dbReference type="PROSITE" id="PS51257">
    <property type="entry name" value="PROKAR_LIPOPROTEIN"/>
    <property type="match status" value="1"/>
</dbReference>
<sequence length="125" mass="13972">MIKVNVTLPKIAAITLISALFIAGCTSQFASTVRKVTYPPDFKYTEQDYLRSNMHQLPVQMAILDKALFEPLDQTLGQVQNQPELQREQVLTALTNMGTIAARLQLGGGEPVQTIHLWMIMCKIL</sequence>
<keyword evidence="3" id="KW-1185">Reference proteome</keyword>
<dbReference type="AlphaFoldDB" id="H5T8A9"/>
<proteinExistence type="predicted"/>
<evidence type="ECO:0000256" key="1">
    <source>
        <dbReference type="SAM" id="SignalP"/>
    </source>
</evidence>
<reference evidence="2 3" key="1">
    <citation type="journal article" date="2012" name="J. Bacteriol.">
        <title>Genome sequence of proteorhodopsin-containing sea ice bacterium Glaciecola punicea ACAM 611T.</title>
        <authorList>
            <person name="Qin Q.-L."/>
            <person name="Xie B.-B."/>
            <person name="Shu Y.-L."/>
            <person name="Rong J.-C."/>
            <person name="Zhao D.-L."/>
            <person name="Zhang X.-Y."/>
            <person name="Chen X.-L."/>
            <person name="Zhou B.-C."/>
            <person name="Zhanga Y.-Z."/>
        </authorList>
    </citation>
    <scope>NUCLEOTIDE SEQUENCE [LARGE SCALE GENOMIC DNA]</scope>
    <source>
        <strain evidence="2 3">ACAM 611</strain>
    </source>
</reference>
<gene>
    <name evidence="2" type="ORF">GPUN_0403</name>
</gene>
<organism evidence="2 3">
    <name type="scientific">Glaciecola punicea ACAM 611</name>
    <dbReference type="NCBI Taxonomy" id="1121923"/>
    <lineage>
        <taxon>Bacteria</taxon>
        <taxon>Pseudomonadati</taxon>
        <taxon>Pseudomonadota</taxon>
        <taxon>Gammaproteobacteria</taxon>
        <taxon>Alteromonadales</taxon>
        <taxon>Alteromonadaceae</taxon>
        <taxon>Glaciecola</taxon>
    </lineage>
</organism>
<evidence type="ECO:0000313" key="2">
    <source>
        <dbReference type="EMBL" id="GAB54550.1"/>
    </source>
</evidence>